<comment type="caution">
    <text evidence="1">The sequence shown here is derived from an EMBL/GenBank/DDBJ whole genome shotgun (WGS) entry which is preliminary data.</text>
</comment>
<dbReference type="AlphaFoldDB" id="A4C428"/>
<name>A4C428_9GAMM</name>
<organism evidence="1 2">
    <name type="scientific">Pseudoalteromonas tunicata D2</name>
    <dbReference type="NCBI Taxonomy" id="87626"/>
    <lineage>
        <taxon>Bacteria</taxon>
        <taxon>Pseudomonadati</taxon>
        <taxon>Pseudomonadota</taxon>
        <taxon>Gammaproteobacteria</taxon>
        <taxon>Alteromonadales</taxon>
        <taxon>Pseudoalteromonadaceae</taxon>
        <taxon>Pseudoalteromonas</taxon>
    </lineage>
</organism>
<sequence length="38" mass="4302">MHCLVRDYRLESDTGGQKNGQIYKNRNSTASLGFQEAL</sequence>
<dbReference type="EMBL" id="AAOH01000001">
    <property type="protein sequence ID" value="EAR30310.1"/>
    <property type="molecule type" value="Genomic_DNA"/>
</dbReference>
<dbReference type="HOGENOM" id="CLU_215938_0_0_6"/>
<keyword evidence="2" id="KW-1185">Reference proteome</keyword>
<reference evidence="1 2" key="1">
    <citation type="submission" date="2006-02" db="EMBL/GenBank/DDBJ databases">
        <authorList>
            <person name="Moran M.A."/>
            <person name="Kjelleberg S."/>
            <person name="Egan S."/>
            <person name="Saunders N."/>
            <person name="Thomas T."/>
            <person name="Ferriera S."/>
            <person name="Johnson J."/>
            <person name="Kravitz S."/>
            <person name="Halpern A."/>
            <person name="Remington K."/>
            <person name="Beeson K."/>
            <person name="Tran B."/>
            <person name="Rogers Y.-H."/>
            <person name="Friedman R."/>
            <person name="Venter J.C."/>
        </authorList>
    </citation>
    <scope>NUCLEOTIDE SEQUENCE [LARGE SCALE GENOMIC DNA]</scope>
    <source>
        <strain evidence="1 2">D2</strain>
    </source>
</reference>
<dbReference type="STRING" id="87626.PTD2_02036"/>
<evidence type="ECO:0000313" key="2">
    <source>
        <dbReference type="Proteomes" id="UP000006201"/>
    </source>
</evidence>
<accession>A4C428</accession>
<evidence type="ECO:0000313" key="1">
    <source>
        <dbReference type="EMBL" id="EAR30310.1"/>
    </source>
</evidence>
<gene>
    <name evidence="1" type="ORF">PTD2_02036</name>
</gene>
<protein>
    <submittedName>
        <fullName evidence="1">Uncharacterized protein</fullName>
    </submittedName>
</protein>
<dbReference type="Proteomes" id="UP000006201">
    <property type="component" value="Unassembled WGS sequence"/>
</dbReference>
<proteinExistence type="predicted"/>